<proteinExistence type="predicted"/>
<dbReference type="GeneID" id="114249346"/>
<evidence type="ECO:0000313" key="3">
    <source>
        <dbReference type="RefSeq" id="XP_028038674.1"/>
    </source>
</evidence>
<evidence type="ECO:0000256" key="1">
    <source>
        <dbReference type="SAM" id="SignalP"/>
    </source>
</evidence>
<reference evidence="3" key="1">
    <citation type="submission" date="2025-08" db="UniProtKB">
        <authorList>
            <consortium name="RefSeq"/>
        </authorList>
    </citation>
    <scope>IDENTIFICATION</scope>
    <source>
        <tissue evidence="3">Silk gland</tissue>
    </source>
</reference>
<name>A0A6J2KEK4_BOMMA</name>
<gene>
    <name evidence="3" type="primary">LOC114249346</name>
</gene>
<dbReference type="KEGG" id="bman:114249346"/>
<dbReference type="InterPro" id="IPR020234">
    <property type="entry name" value="Mite_allergen_group-7"/>
</dbReference>
<keyword evidence="2" id="KW-1185">Reference proteome</keyword>
<feature type="chain" id="PRO_5026790032" evidence="1">
    <location>
        <begin position="19"/>
        <end position="250"/>
    </location>
</feature>
<keyword evidence="1" id="KW-0732">Signal</keyword>
<organism evidence="2 3">
    <name type="scientific">Bombyx mandarina</name>
    <name type="common">Wild silk moth</name>
    <name type="synonym">Wild silkworm</name>
    <dbReference type="NCBI Taxonomy" id="7092"/>
    <lineage>
        <taxon>Eukaryota</taxon>
        <taxon>Metazoa</taxon>
        <taxon>Ecdysozoa</taxon>
        <taxon>Arthropoda</taxon>
        <taxon>Hexapoda</taxon>
        <taxon>Insecta</taxon>
        <taxon>Pterygota</taxon>
        <taxon>Neoptera</taxon>
        <taxon>Endopterygota</taxon>
        <taxon>Lepidoptera</taxon>
        <taxon>Glossata</taxon>
        <taxon>Ditrysia</taxon>
        <taxon>Bombycoidea</taxon>
        <taxon>Bombycidae</taxon>
        <taxon>Bombycinae</taxon>
        <taxon>Bombyx</taxon>
    </lineage>
</organism>
<feature type="signal peptide" evidence="1">
    <location>
        <begin position="1"/>
        <end position="18"/>
    </location>
</feature>
<dbReference type="OrthoDB" id="6419576at2759"/>
<dbReference type="Proteomes" id="UP000504629">
    <property type="component" value="Unplaced"/>
</dbReference>
<accession>A0A6J2KEK4</accession>
<sequence>MYKYSAVLILALLVATEGHDFVAQSQFHSQARNAVTRNWEGLGLTADINVYVDSMIDTLVPFMIKHDLDPLSIPDIEETFEVRPVLITYRASLGLTNGKMSGLVNVARSGDQLVHYFAKMLRAQAKFKFTDLEFDFDYRVKVMNIGPTGRIRGSLSQFVINVDLIIDFNNDEIHLQELYLTDVGVIRVSLSGNILYDWLVTPLANVFVRLFDNVIMGFVETTVKSIAGSAIAEVNVNLKQVIRDLEALNN</sequence>
<dbReference type="AlphaFoldDB" id="A0A6J2KEK4"/>
<protein>
    <submittedName>
        <fullName evidence="3">Uncharacterized protein LOC114249346</fullName>
    </submittedName>
</protein>
<dbReference type="Gene3D" id="3.15.10.50">
    <property type="match status" value="1"/>
</dbReference>
<dbReference type="Pfam" id="PF16984">
    <property type="entry name" value="Grp7_allergen"/>
    <property type="match status" value="1"/>
</dbReference>
<dbReference type="RefSeq" id="XP_028038674.1">
    <property type="nucleotide sequence ID" value="XM_028182873.1"/>
</dbReference>
<dbReference type="InterPro" id="IPR038602">
    <property type="entry name" value="Mite_allergen_7_sf"/>
</dbReference>
<evidence type="ECO:0000313" key="2">
    <source>
        <dbReference type="Proteomes" id="UP000504629"/>
    </source>
</evidence>